<dbReference type="PANTHER" id="PTHR42188">
    <property type="entry name" value="23S RRNA-SPECIFIC ENDONUCLEASE VAPC20"/>
    <property type="match status" value="1"/>
</dbReference>
<dbReference type="Pfam" id="PF01850">
    <property type="entry name" value="PIN"/>
    <property type="match status" value="1"/>
</dbReference>
<dbReference type="Gene3D" id="3.40.50.1010">
    <property type="entry name" value="5'-nuclease"/>
    <property type="match status" value="1"/>
</dbReference>
<dbReference type="InterPro" id="IPR002716">
    <property type="entry name" value="PIN_dom"/>
</dbReference>
<sequence length="137" mass="16354">MDTVFIDTSAFVAVYNRKDQYHSQAINILRDLHKIPHLLLTSNYIVSETLTLLLAREGFNSSFRFGKRVFEEKPEFEVKNLDHQDEIDAWQIFKKYNRDKKWSFTDCTSYVLMKNMGINKVFTFDLHDFRQMGFKIL</sequence>
<dbReference type="AlphaFoldDB" id="A0A1F5H280"/>
<evidence type="ECO:0000313" key="3">
    <source>
        <dbReference type="Proteomes" id="UP000177039"/>
    </source>
</evidence>
<dbReference type="GO" id="GO:0004521">
    <property type="term" value="F:RNA endonuclease activity"/>
    <property type="evidence" value="ECO:0007669"/>
    <property type="project" value="InterPro"/>
</dbReference>
<proteinExistence type="predicted"/>
<evidence type="ECO:0000259" key="1">
    <source>
        <dbReference type="Pfam" id="PF01850"/>
    </source>
</evidence>
<gene>
    <name evidence="2" type="ORF">A3B54_02305</name>
</gene>
<dbReference type="PANTHER" id="PTHR42188:SF1">
    <property type="entry name" value="23S RRNA-SPECIFIC ENDONUCLEASE VAPC20"/>
    <property type="match status" value="1"/>
</dbReference>
<dbReference type="SUPFAM" id="SSF88723">
    <property type="entry name" value="PIN domain-like"/>
    <property type="match status" value="1"/>
</dbReference>
<dbReference type="InterPro" id="IPR029060">
    <property type="entry name" value="PIN-like_dom_sf"/>
</dbReference>
<evidence type="ECO:0000313" key="2">
    <source>
        <dbReference type="EMBL" id="OGD98208.1"/>
    </source>
</evidence>
<feature type="domain" description="PIN" evidence="1">
    <location>
        <begin position="4"/>
        <end position="134"/>
    </location>
</feature>
<organism evidence="2 3">
    <name type="scientific">Candidatus Curtissbacteria bacterium RIFCSPLOWO2_01_FULL_42_50</name>
    <dbReference type="NCBI Taxonomy" id="1797730"/>
    <lineage>
        <taxon>Bacteria</taxon>
        <taxon>Candidatus Curtissiibacteriota</taxon>
    </lineage>
</organism>
<accession>A0A1F5H280</accession>
<comment type="caution">
    <text evidence="2">The sequence shown here is derived from an EMBL/GenBank/DDBJ whole genome shotgun (WGS) entry which is preliminary data.</text>
</comment>
<reference evidence="2 3" key="1">
    <citation type="journal article" date="2016" name="Nat. Commun.">
        <title>Thousands of microbial genomes shed light on interconnected biogeochemical processes in an aquifer system.</title>
        <authorList>
            <person name="Anantharaman K."/>
            <person name="Brown C.T."/>
            <person name="Hug L.A."/>
            <person name="Sharon I."/>
            <person name="Castelle C.J."/>
            <person name="Probst A.J."/>
            <person name="Thomas B.C."/>
            <person name="Singh A."/>
            <person name="Wilkins M.J."/>
            <person name="Karaoz U."/>
            <person name="Brodie E.L."/>
            <person name="Williams K.H."/>
            <person name="Hubbard S.S."/>
            <person name="Banfield J.F."/>
        </authorList>
    </citation>
    <scope>NUCLEOTIDE SEQUENCE [LARGE SCALE GENOMIC DNA]</scope>
</reference>
<dbReference type="InterPro" id="IPR039018">
    <property type="entry name" value="VapC20-like"/>
</dbReference>
<dbReference type="GO" id="GO:0016075">
    <property type="term" value="P:rRNA catabolic process"/>
    <property type="evidence" value="ECO:0007669"/>
    <property type="project" value="TreeGrafter"/>
</dbReference>
<name>A0A1F5H280_9BACT</name>
<protein>
    <recommendedName>
        <fullName evidence="1">PIN domain-containing protein</fullName>
    </recommendedName>
</protein>
<dbReference type="Proteomes" id="UP000177039">
    <property type="component" value="Unassembled WGS sequence"/>
</dbReference>
<dbReference type="EMBL" id="MFBT01000041">
    <property type="protein sequence ID" value="OGD98208.1"/>
    <property type="molecule type" value="Genomic_DNA"/>
</dbReference>